<comment type="caution">
    <text evidence="3">The sequence shown here is derived from an EMBL/GenBank/DDBJ whole genome shotgun (WGS) entry which is preliminary data.</text>
</comment>
<dbReference type="Pfam" id="PF04043">
    <property type="entry name" value="PMEI"/>
    <property type="match status" value="1"/>
</dbReference>
<dbReference type="InterPro" id="IPR006501">
    <property type="entry name" value="Pectinesterase_inhib_dom"/>
</dbReference>
<proteinExistence type="predicted"/>
<dbReference type="GO" id="GO:0004857">
    <property type="term" value="F:enzyme inhibitor activity"/>
    <property type="evidence" value="ECO:0007669"/>
    <property type="project" value="InterPro"/>
</dbReference>
<dbReference type="PANTHER" id="PTHR31890">
    <property type="entry name" value="PLANT INVERTASE/PECTIN METHYLESTERASE INHIBITOR SUPERFAMILY PROTEIN"/>
    <property type="match status" value="1"/>
</dbReference>
<dbReference type="PANTHER" id="PTHR31890:SF9">
    <property type="entry name" value="PLANT INVERTASE_PECTIN METHYLESTERASE INHIBITOR SUPERFAMILY PROTEIN"/>
    <property type="match status" value="1"/>
</dbReference>
<gene>
    <name evidence="3" type="ORF">DVH24_009305</name>
</gene>
<evidence type="ECO:0000256" key="1">
    <source>
        <dbReference type="SAM" id="SignalP"/>
    </source>
</evidence>
<protein>
    <recommendedName>
        <fullName evidence="2">Pectinesterase inhibitor domain-containing protein</fullName>
    </recommendedName>
</protein>
<reference evidence="3 4" key="1">
    <citation type="submission" date="2018-10" db="EMBL/GenBank/DDBJ databases">
        <title>A high-quality apple genome assembly.</title>
        <authorList>
            <person name="Hu J."/>
        </authorList>
    </citation>
    <scope>NUCLEOTIDE SEQUENCE [LARGE SCALE GENOMIC DNA]</scope>
    <source>
        <strain evidence="4">cv. HFTH1</strain>
        <tissue evidence="3">Young leaf</tissue>
    </source>
</reference>
<dbReference type="Proteomes" id="UP000290289">
    <property type="component" value="Chromosome 10"/>
</dbReference>
<dbReference type="SUPFAM" id="SSF101148">
    <property type="entry name" value="Plant invertase/pectin methylesterase inhibitor"/>
    <property type="match status" value="1"/>
</dbReference>
<evidence type="ECO:0000313" key="4">
    <source>
        <dbReference type="Proteomes" id="UP000290289"/>
    </source>
</evidence>
<dbReference type="InterPro" id="IPR035513">
    <property type="entry name" value="Invertase/methylesterase_inhib"/>
</dbReference>
<dbReference type="EMBL" id="RDQH01000336">
    <property type="protein sequence ID" value="RXH85484.1"/>
    <property type="molecule type" value="Genomic_DNA"/>
</dbReference>
<accession>A0A498ITH1</accession>
<organism evidence="3 4">
    <name type="scientific">Malus domestica</name>
    <name type="common">Apple</name>
    <name type="synonym">Pyrus malus</name>
    <dbReference type="NCBI Taxonomy" id="3750"/>
    <lineage>
        <taxon>Eukaryota</taxon>
        <taxon>Viridiplantae</taxon>
        <taxon>Streptophyta</taxon>
        <taxon>Embryophyta</taxon>
        <taxon>Tracheophyta</taxon>
        <taxon>Spermatophyta</taxon>
        <taxon>Magnoliopsida</taxon>
        <taxon>eudicotyledons</taxon>
        <taxon>Gunneridae</taxon>
        <taxon>Pentapetalae</taxon>
        <taxon>rosids</taxon>
        <taxon>fabids</taxon>
        <taxon>Rosales</taxon>
        <taxon>Rosaceae</taxon>
        <taxon>Amygdaloideae</taxon>
        <taxon>Maleae</taxon>
        <taxon>Malus</taxon>
    </lineage>
</organism>
<keyword evidence="1" id="KW-0732">Signal</keyword>
<dbReference type="Gene3D" id="1.20.140.40">
    <property type="entry name" value="Invertase/pectin methylesterase inhibitor family protein"/>
    <property type="match status" value="1"/>
</dbReference>
<dbReference type="AlphaFoldDB" id="A0A498ITH1"/>
<dbReference type="SMART" id="SM00856">
    <property type="entry name" value="PMEI"/>
    <property type="match status" value="1"/>
</dbReference>
<sequence length="175" mass="18815">MESPLGYALTLFFAGYFFFFLSSPSPANASAQLVDGVCQKSINNTECMEVLHSDPRVKSASTYILLAQVALDLAIGNAKDSQAFINNLLKSDPTEPIKQCASSYELVVASFQSAKVEIYEDPLTANYDVKIAGDDAGNCETALSSKGVKYPELSARNHVVLLYSSIGDVITGQID</sequence>
<feature type="signal peptide" evidence="1">
    <location>
        <begin position="1"/>
        <end position="29"/>
    </location>
</feature>
<keyword evidence="4" id="KW-1185">Reference proteome</keyword>
<name>A0A498ITH1_MALDO</name>
<feature type="chain" id="PRO_5019824327" description="Pectinesterase inhibitor domain-containing protein" evidence="1">
    <location>
        <begin position="30"/>
        <end position="175"/>
    </location>
</feature>
<dbReference type="NCBIfam" id="TIGR01614">
    <property type="entry name" value="PME_inhib"/>
    <property type="match status" value="1"/>
</dbReference>
<evidence type="ECO:0000313" key="3">
    <source>
        <dbReference type="EMBL" id="RXH85484.1"/>
    </source>
</evidence>
<feature type="domain" description="Pectinesterase inhibitor" evidence="2">
    <location>
        <begin position="29"/>
        <end position="170"/>
    </location>
</feature>
<dbReference type="CDD" id="cd15795">
    <property type="entry name" value="PMEI-Pla_a_1_like"/>
    <property type="match status" value="1"/>
</dbReference>
<dbReference type="InterPro" id="IPR034088">
    <property type="entry name" value="Pla_a_1-like"/>
</dbReference>
<evidence type="ECO:0000259" key="2">
    <source>
        <dbReference type="SMART" id="SM00856"/>
    </source>
</evidence>